<evidence type="ECO:0000313" key="2">
    <source>
        <dbReference type="Proteomes" id="UP000289437"/>
    </source>
</evidence>
<reference evidence="1 2" key="1">
    <citation type="submission" date="2018-11" db="EMBL/GenBank/DDBJ databases">
        <authorList>
            <person name="Mardanov A.V."/>
            <person name="Ravin N.V."/>
            <person name="Dedysh S.N."/>
        </authorList>
    </citation>
    <scope>NUCLEOTIDE SEQUENCE [LARGE SCALE GENOMIC DNA]</scope>
    <source>
        <strain evidence="1 2">AF10</strain>
    </source>
</reference>
<protein>
    <submittedName>
        <fullName evidence="1">Uncharacterized protein</fullName>
    </submittedName>
</protein>
<keyword evidence="2" id="KW-1185">Reference proteome</keyword>
<reference evidence="2" key="2">
    <citation type="submission" date="2019-02" db="EMBL/GenBank/DDBJ databases">
        <title>Granulicella sibirica sp. nov., a psychrotolerant acidobacterium isolated from an organic soil layer in forested tundra, West Siberia.</title>
        <authorList>
            <person name="Oshkin I.Y."/>
            <person name="Kulichevskaya I.S."/>
            <person name="Rijpstra W.I.C."/>
            <person name="Sinninghe Damste J.S."/>
            <person name="Rakitin A.L."/>
            <person name="Ravin N.V."/>
            <person name="Dedysh S.N."/>
        </authorList>
    </citation>
    <scope>NUCLEOTIDE SEQUENCE [LARGE SCALE GENOMIC DNA]</scope>
    <source>
        <strain evidence="2">AF10</strain>
    </source>
</reference>
<gene>
    <name evidence="1" type="ORF">GRAN_2481</name>
</gene>
<accession>A0A4V1L5F9</accession>
<dbReference type="EMBL" id="RDSM01000002">
    <property type="protein sequence ID" value="RXH55624.1"/>
    <property type="molecule type" value="Genomic_DNA"/>
</dbReference>
<comment type="caution">
    <text evidence="1">The sequence shown here is derived from an EMBL/GenBank/DDBJ whole genome shotgun (WGS) entry which is preliminary data.</text>
</comment>
<proteinExistence type="predicted"/>
<name>A0A4V1L5F9_9BACT</name>
<dbReference type="Proteomes" id="UP000289437">
    <property type="component" value="Unassembled WGS sequence"/>
</dbReference>
<dbReference type="AlphaFoldDB" id="A0A4V1L5F9"/>
<evidence type="ECO:0000313" key="1">
    <source>
        <dbReference type="EMBL" id="RXH55624.1"/>
    </source>
</evidence>
<sequence length="66" mass="7209">MIELRSLANDRQHCGRCAPQLILRRVAGIAFNFSLVEISPASEKDATRLDSPCPAPDPLEHIAAIL</sequence>
<organism evidence="1 2">
    <name type="scientific">Granulicella sibirica</name>
    <dbReference type="NCBI Taxonomy" id="2479048"/>
    <lineage>
        <taxon>Bacteria</taxon>
        <taxon>Pseudomonadati</taxon>
        <taxon>Acidobacteriota</taxon>
        <taxon>Terriglobia</taxon>
        <taxon>Terriglobales</taxon>
        <taxon>Acidobacteriaceae</taxon>
        <taxon>Granulicella</taxon>
    </lineage>
</organism>